<comment type="caution">
    <text evidence="1">The sequence shown here is derived from an EMBL/GenBank/DDBJ whole genome shotgun (WGS) entry which is preliminary data.</text>
</comment>
<protein>
    <submittedName>
        <fullName evidence="1">Uncharacterized protein</fullName>
    </submittedName>
</protein>
<gene>
    <name evidence="1" type="ORF">CYY_006904</name>
</gene>
<accession>A0A8J4UR86</accession>
<dbReference type="AlphaFoldDB" id="A0A8J4UR86"/>
<reference evidence="1" key="1">
    <citation type="submission" date="2020-01" db="EMBL/GenBank/DDBJ databases">
        <title>Development of genomics and gene disruption for Polysphondylium violaceum indicates a role for the polyketide synthase stlB in stalk morphogenesis.</title>
        <authorList>
            <person name="Narita B."/>
            <person name="Kawabe Y."/>
            <person name="Kin K."/>
            <person name="Saito T."/>
            <person name="Gibbs R."/>
            <person name="Kuspa A."/>
            <person name="Muzny D."/>
            <person name="Queller D."/>
            <person name="Richards S."/>
            <person name="Strassman J."/>
            <person name="Sucgang R."/>
            <person name="Worley K."/>
            <person name="Schaap P."/>
        </authorList>
    </citation>
    <scope>NUCLEOTIDE SEQUENCE</scope>
    <source>
        <strain evidence="1">QSvi11</strain>
    </source>
</reference>
<evidence type="ECO:0000313" key="2">
    <source>
        <dbReference type="Proteomes" id="UP000695562"/>
    </source>
</evidence>
<proteinExistence type="predicted"/>
<dbReference type="Proteomes" id="UP000695562">
    <property type="component" value="Unassembled WGS sequence"/>
</dbReference>
<sequence>MKDSIAWLLERDKQKDKDIKWLQQKINDIAMGNGEYRKRVYNKHSTKSEQEKIFIALTCASAMSNYYLEVILMPLLQIKYGSVKKPSCFIWRKFRDIFDTDNEFKSYASTNHGIDLVEVRRLKKDVDYGEDDISIADILKAVEDYKESLPSHKAIVESLLAQVKADILEINK</sequence>
<keyword evidence="2" id="KW-1185">Reference proteome</keyword>
<name>A0A8J4UR86_9MYCE</name>
<dbReference type="OrthoDB" id="10577945at2759"/>
<dbReference type="EMBL" id="AJWJ01000339">
    <property type="protein sequence ID" value="KAF2071776.1"/>
    <property type="molecule type" value="Genomic_DNA"/>
</dbReference>
<organism evidence="1 2">
    <name type="scientific">Polysphondylium violaceum</name>
    <dbReference type="NCBI Taxonomy" id="133409"/>
    <lineage>
        <taxon>Eukaryota</taxon>
        <taxon>Amoebozoa</taxon>
        <taxon>Evosea</taxon>
        <taxon>Eumycetozoa</taxon>
        <taxon>Dictyostelia</taxon>
        <taxon>Dictyosteliales</taxon>
        <taxon>Dictyosteliaceae</taxon>
        <taxon>Polysphondylium</taxon>
    </lineage>
</organism>
<evidence type="ECO:0000313" key="1">
    <source>
        <dbReference type="EMBL" id="KAF2071776.1"/>
    </source>
</evidence>